<dbReference type="PIRSF" id="PIRSF018300">
    <property type="entry name" value="DNA_pol_alph_2"/>
    <property type="match status" value="1"/>
</dbReference>
<evidence type="ECO:0000259" key="9">
    <source>
        <dbReference type="Pfam" id="PF08418"/>
    </source>
</evidence>
<keyword evidence="12" id="KW-1185">Reference proteome</keyword>
<keyword evidence="5 6" id="KW-0539">Nucleus</keyword>
<proteinExistence type="inferred from homology"/>
<dbReference type="GO" id="GO:0006270">
    <property type="term" value="P:DNA replication initiation"/>
    <property type="evidence" value="ECO:0007669"/>
    <property type="project" value="TreeGrafter"/>
</dbReference>
<evidence type="ECO:0000313" key="12">
    <source>
        <dbReference type="Proteomes" id="UP001107558"/>
    </source>
</evidence>
<protein>
    <recommendedName>
        <fullName evidence="3 6">DNA polymerase alpha subunit B</fullName>
    </recommendedName>
</protein>
<dbReference type="InterPro" id="IPR054300">
    <property type="entry name" value="OB_DPOA2"/>
</dbReference>
<evidence type="ECO:0000256" key="7">
    <source>
        <dbReference type="SAM" id="MobiDB-lite"/>
    </source>
</evidence>
<feature type="domain" description="DNA polymerase alpha subunit B OB" evidence="10">
    <location>
        <begin position="240"/>
        <end position="334"/>
    </location>
</feature>
<dbReference type="Pfam" id="PF22062">
    <property type="entry name" value="OB_DPOA2"/>
    <property type="match status" value="1"/>
</dbReference>
<evidence type="ECO:0000256" key="2">
    <source>
        <dbReference type="ARBA" id="ARBA00007299"/>
    </source>
</evidence>
<feature type="domain" description="DNA polymerase alpha subunit B N-terminal" evidence="9">
    <location>
        <begin position="5"/>
        <end position="68"/>
    </location>
</feature>
<evidence type="ECO:0000256" key="6">
    <source>
        <dbReference type="PIRNR" id="PIRNR018300"/>
    </source>
</evidence>
<organism evidence="11 12">
    <name type="scientific">Polypedilum vanderplanki</name>
    <name type="common">Sleeping chironomid midge</name>
    <dbReference type="NCBI Taxonomy" id="319348"/>
    <lineage>
        <taxon>Eukaryota</taxon>
        <taxon>Metazoa</taxon>
        <taxon>Ecdysozoa</taxon>
        <taxon>Arthropoda</taxon>
        <taxon>Hexapoda</taxon>
        <taxon>Insecta</taxon>
        <taxon>Pterygota</taxon>
        <taxon>Neoptera</taxon>
        <taxon>Endopterygota</taxon>
        <taxon>Diptera</taxon>
        <taxon>Nematocera</taxon>
        <taxon>Chironomoidea</taxon>
        <taxon>Chironomidae</taxon>
        <taxon>Chironominae</taxon>
        <taxon>Polypedilum</taxon>
        <taxon>Polypedilum</taxon>
    </lineage>
</organism>
<dbReference type="InterPro" id="IPR016722">
    <property type="entry name" value="DNA_pol_alpha_bsu"/>
</dbReference>
<dbReference type="EMBL" id="JADBJN010000003">
    <property type="protein sequence ID" value="KAG5670701.1"/>
    <property type="molecule type" value="Genomic_DNA"/>
</dbReference>
<evidence type="ECO:0000313" key="11">
    <source>
        <dbReference type="EMBL" id="KAG5670701.1"/>
    </source>
</evidence>
<comment type="caution">
    <text evidence="11">The sequence shown here is derived from an EMBL/GenBank/DDBJ whole genome shotgun (WGS) entry which is preliminary data.</text>
</comment>
<comment type="subcellular location">
    <subcellularLocation>
        <location evidence="1 6">Nucleus</location>
    </subcellularLocation>
</comment>
<dbReference type="Pfam" id="PF04042">
    <property type="entry name" value="DNA_pol_E_B"/>
    <property type="match status" value="1"/>
</dbReference>
<dbReference type="InterPro" id="IPR043034">
    <property type="entry name" value="DNA_pol_alpha_B_N_sf"/>
</dbReference>
<dbReference type="AlphaFoldDB" id="A0A9J6BLR9"/>
<dbReference type="GO" id="GO:0003677">
    <property type="term" value="F:DNA binding"/>
    <property type="evidence" value="ECO:0007669"/>
    <property type="project" value="InterPro"/>
</dbReference>
<sequence>MDIDSLREQFDELGVDASHDVLEKCLEICQSYNLEDPVEFVEKWMAYSISNLDGAEPTVQYLLEMENRLYKNQNMKSQKETSKRSVKETSNLKVYNQGNDEMDDDESELLGSYVCITPKNDKKSASRLHRGTPDTSKANTFSPVSYSPLTTAKRTRIESTKAGNVCTFGHYIAISSANTKRNSQNILISLANLNGTQFLDEKVKYMTTALDDGEYVTDRIFKVGHEFSKKILCDAKAKDIADDNEFEDDRVALSHCDELSQEKVRCLGKIFCGGRTDKLDQKSCIFIGFDENKMRAVQLDLMRLKPSAQIFPGEICIISGSNPRGKTFSVTELHAERILQNCRLPSSHRLSEPINFVIASGPFTSDENLLFEYLDKLIENCQNNKPDVLILTGEFFNSKSKLIFDLATETDEHFRKMLVSISERLGEDTKVVVVSSVNDINGSACYPTRPYVFRKGLGTAQNIFLAPDPCILDINGIKIAVTSVDIIKHLADSEFCMNAGGGGGDKIRRYMNCLFHQKSFYPLFPPKIATDIKLLHEYATINEIPHIFIAPSDMRFFMRDFNGCLCVNPGRVKSGEENGTFARITVQPPKEPVKNLNSWISGQISYL</sequence>
<feature type="domain" description="DNA polymerase alpha/delta/epsilon subunit B" evidence="8">
    <location>
        <begin position="356"/>
        <end position="557"/>
    </location>
</feature>
<dbReference type="InterPro" id="IPR013627">
    <property type="entry name" value="Pol_alpha_B_N"/>
</dbReference>
<evidence type="ECO:0000256" key="1">
    <source>
        <dbReference type="ARBA" id="ARBA00004123"/>
    </source>
</evidence>
<evidence type="ECO:0000256" key="5">
    <source>
        <dbReference type="ARBA" id="ARBA00023242"/>
    </source>
</evidence>
<dbReference type="Pfam" id="PF08418">
    <property type="entry name" value="Pol_alpha_B_N"/>
    <property type="match status" value="1"/>
</dbReference>
<comment type="similarity">
    <text evidence="2 6">Belongs to the DNA polymerase alpha subunit B family.</text>
</comment>
<dbReference type="OrthoDB" id="336885at2759"/>
<comment type="function">
    <text evidence="6">Accessory subunit of the DNA polymerase alpha complex (also known as the alpha DNA polymerase-primase complex) which plays an essential role in the initiation of DNA synthesis.</text>
</comment>
<evidence type="ECO:0000259" key="10">
    <source>
        <dbReference type="Pfam" id="PF22062"/>
    </source>
</evidence>
<dbReference type="InterPro" id="IPR007185">
    <property type="entry name" value="DNA_pol_a/d/e_bsu"/>
</dbReference>
<feature type="compositionally biased region" description="Polar residues" evidence="7">
    <location>
        <begin position="133"/>
        <end position="142"/>
    </location>
</feature>
<dbReference type="Proteomes" id="UP001107558">
    <property type="component" value="Chromosome 3"/>
</dbReference>
<evidence type="ECO:0000259" key="8">
    <source>
        <dbReference type="Pfam" id="PF04042"/>
    </source>
</evidence>
<dbReference type="Gene3D" id="1.10.8.530">
    <property type="entry name" value="DNA polymerase alpha-primase, subunit B, N-terminal domain"/>
    <property type="match status" value="1"/>
</dbReference>
<feature type="region of interest" description="Disordered" evidence="7">
    <location>
        <begin position="123"/>
        <end position="142"/>
    </location>
</feature>
<dbReference type="PANTHER" id="PTHR23061:SF12">
    <property type="entry name" value="DNA POLYMERASE ALPHA SUBUNIT B"/>
    <property type="match status" value="1"/>
</dbReference>
<reference evidence="11" key="1">
    <citation type="submission" date="2021-03" db="EMBL/GenBank/DDBJ databases">
        <title>Chromosome level genome of the anhydrobiotic midge Polypedilum vanderplanki.</title>
        <authorList>
            <person name="Yoshida Y."/>
            <person name="Kikawada T."/>
            <person name="Gusev O."/>
        </authorList>
    </citation>
    <scope>NUCLEOTIDE SEQUENCE</scope>
    <source>
        <strain evidence="11">NIAS01</strain>
        <tissue evidence="11">Whole body or cell culture</tissue>
    </source>
</reference>
<dbReference type="PANTHER" id="PTHR23061">
    <property type="entry name" value="DNA POLYMERASE 2 ALPHA 70 KDA SUBUNIT"/>
    <property type="match status" value="1"/>
</dbReference>
<evidence type="ECO:0000256" key="4">
    <source>
        <dbReference type="ARBA" id="ARBA00022705"/>
    </source>
</evidence>
<keyword evidence="4 6" id="KW-0235">DNA replication</keyword>
<dbReference type="GO" id="GO:0005658">
    <property type="term" value="C:alpha DNA polymerase:primase complex"/>
    <property type="evidence" value="ECO:0007669"/>
    <property type="project" value="TreeGrafter"/>
</dbReference>
<gene>
    <name evidence="11" type="ORF">PVAND_000948</name>
</gene>
<dbReference type="Gene3D" id="3.60.21.60">
    <property type="match status" value="2"/>
</dbReference>
<name>A0A9J6BLR9_POLVA</name>
<accession>A0A9J6BLR9</accession>
<evidence type="ECO:0000256" key="3">
    <source>
        <dbReference type="ARBA" id="ARBA00018596"/>
    </source>
</evidence>